<evidence type="ECO:0000313" key="3">
    <source>
        <dbReference type="Proteomes" id="UP001161325"/>
    </source>
</evidence>
<gene>
    <name evidence="2" type="ORF">rosag_21900</name>
</gene>
<feature type="transmembrane region" description="Helical" evidence="1">
    <location>
        <begin position="110"/>
        <end position="128"/>
    </location>
</feature>
<feature type="transmembrane region" description="Helical" evidence="1">
    <location>
        <begin position="134"/>
        <end position="154"/>
    </location>
</feature>
<keyword evidence="1" id="KW-1133">Transmembrane helix</keyword>
<protein>
    <submittedName>
        <fullName evidence="2">Uncharacterized protein</fullName>
    </submittedName>
</protein>
<dbReference type="EMBL" id="BRXS01000003">
    <property type="protein sequence ID" value="GLC25677.1"/>
    <property type="molecule type" value="Genomic_DNA"/>
</dbReference>
<feature type="transmembrane region" description="Helical" evidence="1">
    <location>
        <begin position="6"/>
        <end position="24"/>
    </location>
</feature>
<keyword evidence="1" id="KW-0472">Membrane</keyword>
<name>A0AA37V2T6_9BACT</name>
<keyword evidence="3" id="KW-1185">Reference proteome</keyword>
<dbReference type="Proteomes" id="UP001161325">
    <property type="component" value="Unassembled WGS sequence"/>
</dbReference>
<evidence type="ECO:0000256" key="1">
    <source>
        <dbReference type="SAM" id="Phobius"/>
    </source>
</evidence>
<reference evidence="2" key="1">
    <citation type="submission" date="2022-08" db="EMBL/GenBank/DDBJ databases">
        <title>Draft genome sequencing of Roseisolibacter agri AW1220.</title>
        <authorList>
            <person name="Tobiishi Y."/>
            <person name="Tonouchi A."/>
        </authorList>
    </citation>
    <scope>NUCLEOTIDE SEQUENCE</scope>
    <source>
        <strain evidence="2">AW1220</strain>
    </source>
</reference>
<sequence>MPHIDQIVMLALLAGLVASGTFHWRAGVRGRRLAATVLASFYGVVLVAMLTAHCADVTYNTVLGNRSFVDGRPFAYDWRTYSLLLFGVLLIVQGVRVLRATPGLGRGEPAARAAILRTALLVLAIAAPTIPVHAFFGSLISGLTVLTLGGTLALGRVPARDDATTASFAPAV</sequence>
<accession>A0AA37V2T6</accession>
<keyword evidence="1" id="KW-0812">Transmembrane</keyword>
<feature type="transmembrane region" description="Helical" evidence="1">
    <location>
        <begin position="36"/>
        <end position="58"/>
    </location>
</feature>
<feature type="transmembrane region" description="Helical" evidence="1">
    <location>
        <begin position="78"/>
        <end position="98"/>
    </location>
</feature>
<dbReference type="RefSeq" id="WP_284350133.1">
    <property type="nucleotide sequence ID" value="NZ_BRXS01000003.1"/>
</dbReference>
<comment type="caution">
    <text evidence="2">The sequence shown here is derived from an EMBL/GenBank/DDBJ whole genome shotgun (WGS) entry which is preliminary data.</text>
</comment>
<organism evidence="2 3">
    <name type="scientific">Roseisolibacter agri</name>
    <dbReference type="NCBI Taxonomy" id="2014610"/>
    <lineage>
        <taxon>Bacteria</taxon>
        <taxon>Pseudomonadati</taxon>
        <taxon>Gemmatimonadota</taxon>
        <taxon>Gemmatimonadia</taxon>
        <taxon>Gemmatimonadales</taxon>
        <taxon>Gemmatimonadaceae</taxon>
        <taxon>Roseisolibacter</taxon>
    </lineage>
</organism>
<dbReference type="AlphaFoldDB" id="A0AA37V2T6"/>
<evidence type="ECO:0000313" key="2">
    <source>
        <dbReference type="EMBL" id="GLC25677.1"/>
    </source>
</evidence>
<proteinExistence type="predicted"/>